<dbReference type="Gene3D" id="3.40.50.1100">
    <property type="match status" value="3"/>
</dbReference>
<reference evidence="4 5" key="1">
    <citation type="submission" date="2020-08" db="EMBL/GenBank/DDBJ databases">
        <title>Bridging the membrane lipid divide: bacteria of the FCB group superphylum have the potential to synthesize archaeal ether lipids.</title>
        <authorList>
            <person name="Villanueva L."/>
            <person name="Von Meijenfeldt F.A.B."/>
            <person name="Westbye A.B."/>
            <person name="Yadav S."/>
            <person name="Hopmans E.C."/>
            <person name="Dutilh B.E."/>
            <person name="Sinninghe Damste J.S."/>
        </authorList>
    </citation>
    <scope>NUCLEOTIDE SEQUENCE [LARGE SCALE GENOMIC DNA]</scope>
    <source>
        <strain evidence="4">NIOZ-UU17</strain>
    </source>
</reference>
<dbReference type="PANTHER" id="PTHR42937">
    <property type="match status" value="1"/>
</dbReference>
<keyword evidence="2" id="KW-0663">Pyridoxal phosphate</keyword>
<organism evidence="4 5">
    <name type="scientific">Candidatus Desulfatibia vada</name>
    <dbReference type="NCBI Taxonomy" id="2841696"/>
    <lineage>
        <taxon>Bacteria</taxon>
        <taxon>Pseudomonadati</taxon>
        <taxon>Thermodesulfobacteriota</taxon>
        <taxon>Desulfobacteria</taxon>
        <taxon>Desulfobacterales</taxon>
        <taxon>Desulfobacterales incertae sedis</taxon>
        <taxon>Candidatus Desulfatibia</taxon>
    </lineage>
</organism>
<keyword evidence="4" id="KW-0456">Lyase</keyword>
<dbReference type="EC" id="4.3.1.15" evidence="4"/>
<dbReference type="EMBL" id="JACNIG010000065">
    <property type="protein sequence ID" value="MBC8430649.1"/>
    <property type="molecule type" value="Genomic_DNA"/>
</dbReference>
<evidence type="ECO:0000259" key="3">
    <source>
        <dbReference type="Pfam" id="PF00291"/>
    </source>
</evidence>
<evidence type="ECO:0000256" key="1">
    <source>
        <dbReference type="ARBA" id="ARBA00001933"/>
    </source>
</evidence>
<dbReference type="PANTHER" id="PTHR42937:SF1">
    <property type="entry name" value="DIAMINOPROPIONATE AMMONIA-LYASE"/>
    <property type="match status" value="1"/>
</dbReference>
<gene>
    <name evidence="4" type="ORF">H8D96_01895</name>
</gene>
<comment type="cofactor">
    <cofactor evidence="1">
        <name>pyridoxal 5'-phosphate</name>
        <dbReference type="ChEBI" id="CHEBI:597326"/>
    </cofactor>
</comment>
<dbReference type="NCBIfam" id="TIGR01747">
    <property type="entry name" value="diampropi_NH3ly"/>
    <property type="match status" value="1"/>
</dbReference>
<sequence length="397" mass="43678">MNTFEKKIRIECHLNTSVRSDCLSSIDLTAPEDIIAVTRFHQSIPGYSPTPLIKLPELAKKLGVSELLIKDESQRFDLNAFKVLGASYAMAKVIKDELGLDDAELTFDSISSKAQSFRHLTFTTATDGNHGRAVAWSAKKFGCNAVVYMPKGSSKARLEAIQKYGAEVSIVEGNYDETVLFARRMAKENGWILLQDTSWQGYEIIPAYIMQGYFMLLTEALEQAKGIWPTHVFVQAGVGSLAASLLAFLCSFVQKIKPVFTLVEPVGAPCFFNSIQAGDGKPHRVRGDLKTIMAGLACGKPSQIGWEILKTGTDAFIICSDEIARSGMRILGNPSGDDKHVISGESGAVTLGLVYELLSNAKYRDIKDKLHLKSDAKILLFSTEGDTDPEHYRKVVW</sequence>
<dbReference type="Pfam" id="PF00291">
    <property type="entry name" value="PALP"/>
    <property type="match status" value="1"/>
</dbReference>
<dbReference type="InterPro" id="IPR001926">
    <property type="entry name" value="TrpB-like_PALP"/>
</dbReference>
<accession>A0A8J6NQK0</accession>
<dbReference type="InterPro" id="IPR036052">
    <property type="entry name" value="TrpB-like_PALP_sf"/>
</dbReference>
<dbReference type="Proteomes" id="UP000605201">
    <property type="component" value="Unassembled WGS sequence"/>
</dbReference>
<dbReference type="NCBIfam" id="NF006058">
    <property type="entry name" value="PRK08206.1"/>
    <property type="match status" value="1"/>
</dbReference>
<evidence type="ECO:0000313" key="4">
    <source>
        <dbReference type="EMBL" id="MBC8430649.1"/>
    </source>
</evidence>
<evidence type="ECO:0000313" key="5">
    <source>
        <dbReference type="Proteomes" id="UP000605201"/>
    </source>
</evidence>
<comment type="caution">
    <text evidence="4">The sequence shown here is derived from an EMBL/GenBank/DDBJ whole genome shotgun (WGS) entry which is preliminary data.</text>
</comment>
<dbReference type="GO" id="GO:0030170">
    <property type="term" value="F:pyridoxal phosphate binding"/>
    <property type="evidence" value="ECO:0007669"/>
    <property type="project" value="InterPro"/>
</dbReference>
<evidence type="ECO:0000256" key="2">
    <source>
        <dbReference type="ARBA" id="ARBA00022898"/>
    </source>
</evidence>
<name>A0A8J6NQK0_9BACT</name>
<feature type="domain" description="Tryptophan synthase beta chain-like PALP" evidence="3">
    <location>
        <begin position="46"/>
        <end position="357"/>
    </location>
</feature>
<dbReference type="InterPro" id="IPR010081">
    <property type="entry name" value="DiNH2opropionate_NH3_lyase"/>
</dbReference>
<protein>
    <submittedName>
        <fullName evidence="4">Diaminopropionate ammonia-lyase</fullName>
        <ecNumber evidence="4">4.3.1.15</ecNumber>
    </submittedName>
</protein>
<proteinExistence type="predicted"/>
<dbReference type="AlphaFoldDB" id="A0A8J6NQK0"/>
<dbReference type="GO" id="GO:0008838">
    <property type="term" value="F:diaminopropionate ammonia-lyase activity"/>
    <property type="evidence" value="ECO:0007669"/>
    <property type="project" value="UniProtKB-EC"/>
</dbReference>
<dbReference type="SUPFAM" id="SSF53686">
    <property type="entry name" value="Tryptophan synthase beta subunit-like PLP-dependent enzymes"/>
    <property type="match status" value="1"/>
</dbReference>